<dbReference type="AlphaFoldDB" id="A0A225VQB5"/>
<accession>A0A225VQB5</accession>
<comment type="caution">
    <text evidence="2">The sequence shown here is derived from an EMBL/GenBank/DDBJ whole genome shotgun (WGS) entry which is preliminary data.</text>
</comment>
<reference evidence="3" key="1">
    <citation type="submission" date="2017-03" db="EMBL/GenBank/DDBJ databases">
        <title>Phytopthora megakarya and P. palmivora, two closely related causual agents of cacao black pod achieved similar genome size and gene model numbers by different mechanisms.</title>
        <authorList>
            <person name="Ali S."/>
            <person name="Shao J."/>
            <person name="Larry D.J."/>
            <person name="Kronmiller B."/>
            <person name="Shen D."/>
            <person name="Strem M.D."/>
            <person name="Melnick R.L."/>
            <person name="Guiltinan M.J."/>
            <person name="Tyler B.M."/>
            <person name="Meinhardt L.W."/>
            <person name="Bailey B.A."/>
        </authorList>
    </citation>
    <scope>NUCLEOTIDE SEQUENCE [LARGE SCALE GENOMIC DNA]</scope>
    <source>
        <strain evidence="3">zdho120</strain>
    </source>
</reference>
<feature type="non-terminal residue" evidence="2">
    <location>
        <position position="1"/>
    </location>
</feature>
<dbReference type="OrthoDB" id="129565at2759"/>
<sequence length="170" mass="19189">HISFLKQLHLELCQLEECDWEIVRRSQGLRGTPTKRRAPQGPVEHKPVLTDEMRKGNNEGSMKRRTRACKVCTVLKQKISGGDTSSYCSGCVLQGSGRSKSSRVFLCCKVKRDYDGKARSCFDIWHECWRNGTLRPSGEGKRIIRARLGNDGEGDGAEIPNPPNKSRRME</sequence>
<organism evidence="2 3">
    <name type="scientific">Phytophthora megakarya</name>
    <dbReference type="NCBI Taxonomy" id="4795"/>
    <lineage>
        <taxon>Eukaryota</taxon>
        <taxon>Sar</taxon>
        <taxon>Stramenopiles</taxon>
        <taxon>Oomycota</taxon>
        <taxon>Peronosporomycetes</taxon>
        <taxon>Peronosporales</taxon>
        <taxon>Peronosporaceae</taxon>
        <taxon>Phytophthora</taxon>
    </lineage>
</organism>
<feature type="region of interest" description="Disordered" evidence="1">
    <location>
        <begin position="147"/>
        <end position="170"/>
    </location>
</feature>
<evidence type="ECO:0000313" key="3">
    <source>
        <dbReference type="Proteomes" id="UP000198211"/>
    </source>
</evidence>
<dbReference type="EMBL" id="NBNE01003842">
    <property type="protein sequence ID" value="OWZ06730.1"/>
    <property type="molecule type" value="Genomic_DNA"/>
</dbReference>
<keyword evidence="3" id="KW-1185">Reference proteome</keyword>
<evidence type="ECO:0000256" key="1">
    <source>
        <dbReference type="SAM" id="MobiDB-lite"/>
    </source>
</evidence>
<name>A0A225VQB5_9STRA</name>
<gene>
    <name evidence="2" type="ORF">PHMEG_00020976</name>
</gene>
<protein>
    <submittedName>
        <fullName evidence="2">Uncharacterized protein</fullName>
    </submittedName>
</protein>
<dbReference type="Proteomes" id="UP000198211">
    <property type="component" value="Unassembled WGS sequence"/>
</dbReference>
<evidence type="ECO:0000313" key="2">
    <source>
        <dbReference type="EMBL" id="OWZ06730.1"/>
    </source>
</evidence>
<proteinExistence type="predicted"/>